<sequence>MYSLTLLLLELGLLLNGAGCDVTIEEGSTFMLPCDTAYPEWYVTDNGWTFQASFCYSDYCYNMLPLEYFARPPPKSVYNSQWPYLRVINASKFLTQIHCNSYTWKFNVIDSVPQNIVLRADGFSKYVRVQSGSDVTFICSKLTGYGSRLSLTRDNPISVLVSNTYSYKIVYTMYILSSNPPYFSVECAIDSDKIRILVEVADELSDSVSTTSKNEAMEVTTFRWTTFAFPPTPSYDDTSIVTIVVSVSVFGFAILLVVVVIIVTRYRRARRKRQSRDSTLQSATPQPDNTAVGQRRSWATLQLNTTTVSEPPVYEECVHIFTIARVELDAAAEPRPPAYDSLPPSYEEAVGQYQNTLT</sequence>
<proteinExistence type="predicted"/>
<keyword evidence="2" id="KW-0812">Transmembrane</keyword>
<reference evidence="5" key="1">
    <citation type="submission" date="2025-08" db="UniProtKB">
        <authorList>
            <consortium name="RefSeq"/>
        </authorList>
    </citation>
    <scope>IDENTIFICATION</scope>
</reference>
<protein>
    <submittedName>
        <fullName evidence="5">Uncharacterized protein LOC129922469</fullName>
    </submittedName>
</protein>
<dbReference type="Proteomes" id="UP001165740">
    <property type="component" value="Chromosome 13"/>
</dbReference>
<keyword evidence="4" id="KW-1185">Reference proteome</keyword>
<feature type="chain" id="PRO_5040826235" evidence="3">
    <location>
        <begin position="21"/>
        <end position="358"/>
    </location>
</feature>
<keyword evidence="2" id="KW-0472">Membrane</keyword>
<keyword evidence="3" id="KW-0732">Signal</keyword>
<evidence type="ECO:0000256" key="2">
    <source>
        <dbReference type="SAM" id="Phobius"/>
    </source>
</evidence>
<name>A0A9W2YPY8_BIOGL</name>
<evidence type="ECO:0000313" key="5">
    <source>
        <dbReference type="RefSeq" id="XP_055864689.1"/>
    </source>
</evidence>
<accession>A0A9W2YPY8</accession>
<gene>
    <name evidence="5" type="primary">LOC129922469</name>
</gene>
<feature type="transmembrane region" description="Helical" evidence="2">
    <location>
        <begin position="240"/>
        <end position="263"/>
    </location>
</feature>
<dbReference type="RefSeq" id="XP_055864689.1">
    <property type="nucleotide sequence ID" value="XM_056008714.1"/>
</dbReference>
<evidence type="ECO:0000256" key="3">
    <source>
        <dbReference type="SAM" id="SignalP"/>
    </source>
</evidence>
<dbReference type="OrthoDB" id="10319756at2759"/>
<dbReference type="GeneID" id="129922469"/>
<feature type="signal peptide" evidence="3">
    <location>
        <begin position="1"/>
        <end position="20"/>
    </location>
</feature>
<evidence type="ECO:0000256" key="1">
    <source>
        <dbReference type="SAM" id="MobiDB-lite"/>
    </source>
</evidence>
<organism evidence="4 5">
    <name type="scientific">Biomphalaria glabrata</name>
    <name type="common">Bloodfluke planorb</name>
    <name type="synonym">Freshwater snail</name>
    <dbReference type="NCBI Taxonomy" id="6526"/>
    <lineage>
        <taxon>Eukaryota</taxon>
        <taxon>Metazoa</taxon>
        <taxon>Spiralia</taxon>
        <taxon>Lophotrochozoa</taxon>
        <taxon>Mollusca</taxon>
        <taxon>Gastropoda</taxon>
        <taxon>Heterobranchia</taxon>
        <taxon>Euthyneura</taxon>
        <taxon>Panpulmonata</taxon>
        <taxon>Hygrophila</taxon>
        <taxon>Lymnaeoidea</taxon>
        <taxon>Planorbidae</taxon>
        <taxon>Biomphalaria</taxon>
    </lineage>
</organism>
<dbReference type="AlphaFoldDB" id="A0A9W2YPY8"/>
<evidence type="ECO:0000313" key="4">
    <source>
        <dbReference type="Proteomes" id="UP001165740"/>
    </source>
</evidence>
<keyword evidence="2" id="KW-1133">Transmembrane helix</keyword>
<feature type="compositionally biased region" description="Polar residues" evidence="1">
    <location>
        <begin position="277"/>
        <end position="296"/>
    </location>
</feature>
<feature type="region of interest" description="Disordered" evidence="1">
    <location>
        <begin position="273"/>
        <end position="296"/>
    </location>
</feature>